<dbReference type="Pfam" id="PF13581">
    <property type="entry name" value="HATPase_c_2"/>
    <property type="match status" value="1"/>
</dbReference>
<proteinExistence type="predicted"/>
<dbReference type="Proteomes" id="UP000199301">
    <property type="component" value="Unassembled WGS sequence"/>
</dbReference>
<dbReference type="STRING" id="995062.SAMN04489718_2179"/>
<dbReference type="GO" id="GO:0004674">
    <property type="term" value="F:protein serine/threonine kinase activity"/>
    <property type="evidence" value="ECO:0007669"/>
    <property type="project" value="UniProtKB-KW"/>
</dbReference>
<sequence length="145" mass="15803">MMTTRPACARDEPTSELCYREVPAAPERLPALRNALSEWAGRAGLDAEQVEKLILASYEALANVVAHAYPDGGGVLDLQARLLRDPARVEVTVTDYGRWRPEAQRRRDLGGRGLILLRSLAEHAEVLTGGAGTTVRMSWTPPSPS</sequence>
<dbReference type="EMBL" id="FNKO01000002">
    <property type="protein sequence ID" value="SDQ78482.1"/>
    <property type="molecule type" value="Genomic_DNA"/>
</dbReference>
<dbReference type="InterPro" id="IPR036890">
    <property type="entry name" value="HATPase_C_sf"/>
</dbReference>
<evidence type="ECO:0000313" key="4">
    <source>
        <dbReference type="Proteomes" id="UP000199301"/>
    </source>
</evidence>
<organism evidence="3 4">
    <name type="scientific">Actinopolyspora saharensis</name>
    <dbReference type="NCBI Taxonomy" id="995062"/>
    <lineage>
        <taxon>Bacteria</taxon>
        <taxon>Bacillati</taxon>
        <taxon>Actinomycetota</taxon>
        <taxon>Actinomycetes</taxon>
        <taxon>Actinopolysporales</taxon>
        <taxon>Actinopolysporaceae</taxon>
        <taxon>Actinopolyspora</taxon>
    </lineage>
</organism>
<evidence type="ECO:0000256" key="1">
    <source>
        <dbReference type="ARBA" id="ARBA00022527"/>
    </source>
</evidence>
<reference evidence="4" key="1">
    <citation type="submission" date="2016-10" db="EMBL/GenBank/DDBJ databases">
        <authorList>
            <person name="Varghese N."/>
            <person name="Submissions S."/>
        </authorList>
    </citation>
    <scope>NUCLEOTIDE SEQUENCE [LARGE SCALE GENOMIC DNA]</scope>
    <source>
        <strain evidence="4">DSM 45459</strain>
    </source>
</reference>
<evidence type="ECO:0000313" key="3">
    <source>
        <dbReference type="EMBL" id="SDQ78482.1"/>
    </source>
</evidence>
<keyword evidence="1" id="KW-0723">Serine/threonine-protein kinase</keyword>
<dbReference type="Gene3D" id="3.30.565.10">
    <property type="entry name" value="Histidine kinase-like ATPase, C-terminal domain"/>
    <property type="match status" value="1"/>
</dbReference>
<dbReference type="PANTHER" id="PTHR35526:SF3">
    <property type="entry name" value="ANTI-SIGMA-F FACTOR RSBW"/>
    <property type="match status" value="1"/>
</dbReference>
<keyword evidence="4" id="KW-1185">Reference proteome</keyword>
<dbReference type="CDD" id="cd16936">
    <property type="entry name" value="HATPase_RsbW-like"/>
    <property type="match status" value="1"/>
</dbReference>
<accession>A0A1H1DPR7</accession>
<keyword evidence="3" id="KW-0418">Kinase</keyword>
<keyword evidence="3" id="KW-0808">Transferase</keyword>
<evidence type="ECO:0000259" key="2">
    <source>
        <dbReference type="Pfam" id="PF13581"/>
    </source>
</evidence>
<dbReference type="SUPFAM" id="SSF55874">
    <property type="entry name" value="ATPase domain of HSP90 chaperone/DNA topoisomerase II/histidine kinase"/>
    <property type="match status" value="1"/>
</dbReference>
<protein>
    <submittedName>
        <fullName evidence="3">Anti-sigma regulatory factor (Ser/Thr protein kinase)</fullName>
    </submittedName>
</protein>
<gene>
    <name evidence="3" type="ORF">SAMN04489718_2179</name>
</gene>
<feature type="domain" description="Histidine kinase/HSP90-like ATPase" evidence="2">
    <location>
        <begin position="22"/>
        <end position="139"/>
    </location>
</feature>
<dbReference type="AlphaFoldDB" id="A0A1H1DPR7"/>
<dbReference type="InterPro" id="IPR050267">
    <property type="entry name" value="Anti-sigma-factor_SerPK"/>
</dbReference>
<dbReference type="InterPro" id="IPR003594">
    <property type="entry name" value="HATPase_dom"/>
</dbReference>
<name>A0A1H1DPR7_9ACTN</name>
<dbReference type="PANTHER" id="PTHR35526">
    <property type="entry name" value="ANTI-SIGMA-F FACTOR RSBW-RELATED"/>
    <property type="match status" value="1"/>
</dbReference>